<proteinExistence type="predicted"/>
<evidence type="ECO:0000313" key="1">
    <source>
        <dbReference type="Proteomes" id="UP000887579"/>
    </source>
</evidence>
<accession>A0AC34GWN3</accession>
<name>A0AC34GWN3_9BILA</name>
<organism evidence="1 2">
    <name type="scientific">Panagrolaimus sp. ES5</name>
    <dbReference type="NCBI Taxonomy" id="591445"/>
    <lineage>
        <taxon>Eukaryota</taxon>
        <taxon>Metazoa</taxon>
        <taxon>Ecdysozoa</taxon>
        <taxon>Nematoda</taxon>
        <taxon>Chromadorea</taxon>
        <taxon>Rhabditida</taxon>
        <taxon>Tylenchina</taxon>
        <taxon>Panagrolaimomorpha</taxon>
        <taxon>Panagrolaimoidea</taxon>
        <taxon>Panagrolaimidae</taxon>
        <taxon>Panagrolaimus</taxon>
    </lineage>
</organism>
<reference evidence="2" key="1">
    <citation type="submission" date="2022-11" db="UniProtKB">
        <authorList>
            <consortium name="WormBaseParasite"/>
        </authorList>
    </citation>
    <scope>IDENTIFICATION</scope>
</reference>
<dbReference type="WBParaSite" id="ES5_v2.g9401.t1">
    <property type="protein sequence ID" value="ES5_v2.g9401.t1"/>
    <property type="gene ID" value="ES5_v2.g9401"/>
</dbReference>
<sequence length="105" mass="11802">MEYIPKFDNVFSVMTKDEMNWTFLIFTGIVFTFAVLCGICVFCGIQCCRKKRNSRANEQNPLIVTTKAAPIAVDTTDLDYIDSRDTKVISSTVQVRSLHNSPISA</sequence>
<evidence type="ECO:0000313" key="2">
    <source>
        <dbReference type="WBParaSite" id="ES5_v2.g9401.t1"/>
    </source>
</evidence>
<protein>
    <submittedName>
        <fullName evidence="2">Uncharacterized protein</fullName>
    </submittedName>
</protein>
<dbReference type="Proteomes" id="UP000887579">
    <property type="component" value="Unplaced"/>
</dbReference>